<organism evidence="2 3">
    <name type="scientific">Prochlorothrix hollandica PCC 9006 = CALU 1027</name>
    <dbReference type="NCBI Taxonomy" id="317619"/>
    <lineage>
        <taxon>Bacteria</taxon>
        <taxon>Bacillati</taxon>
        <taxon>Cyanobacteriota</taxon>
        <taxon>Cyanophyceae</taxon>
        <taxon>Prochlorotrichales</taxon>
        <taxon>Prochlorotrichaceae</taxon>
        <taxon>Prochlorothrix</taxon>
    </lineage>
</organism>
<feature type="transmembrane region" description="Helical" evidence="1">
    <location>
        <begin position="149"/>
        <end position="169"/>
    </location>
</feature>
<reference evidence="2" key="1">
    <citation type="submission" date="2012-04" db="EMBL/GenBank/DDBJ databases">
        <authorList>
            <person name="Borisov I.G."/>
            <person name="Ivanikova N.V."/>
            <person name="Pinevich A.V."/>
        </authorList>
    </citation>
    <scope>NUCLEOTIDE SEQUENCE</scope>
    <source>
        <strain evidence="2">CALU 1027</strain>
    </source>
</reference>
<proteinExistence type="predicted"/>
<dbReference type="EMBL" id="AJTX02000003">
    <property type="protein sequence ID" value="KKJ00766.1"/>
    <property type="molecule type" value="Genomic_DNA"/>
</dbReference>
<evidence type="ECO:0000313" key="3">
    <source>
        <dbReference type="Proteomes" id="UP000034681"/>
    </source>
</evidence>
<keyword evidence="1" id="KW-0812">Transmembrane</keyword>
<accession>A0A0M2PWE4</accession>
<keyword evidence="3" id="KW-1185">Reference proteome</keyword>
<sequence>MIVLFIVLGGLLWLISLLLFAFSAWASYKLMRLLWGKIRRALLRPGTAQITSYEVFTPDPEDIHVQDTRPQIRLELDCERHGQRFQVSLGPLTCEELFPALDLPAHHIACWLSDEDWRQLLEKRWVTIACDWRLRKAILTSQIRNDRRLLLISFLSLSLFALTVTLSLLPH</sequence>
<evidence type="ECO:0000313" key="2">
    <source>
        <dbReference type="EMBL" id="KKJ00766.1"/>
    </source>
</evidence>
<feature type="transmembrane region" description="Helical" evidence="1">
    <location>
        <begin position="6"/>
        <end position="28"/>
    </location>
</feature>
<gene>
    <name evidence="2" type="ORF">PROH_05785</name>
</gene>
<evidence type="ECO:0000256" key="1">
    <source>
        <dbReference type="SAM" id="Phobius"/>
    </source>
</evidence>
<dbReference type="AlphaFoldDB" id="A0A0M2PWE4"/>
<name>A0A0M2PWE4_PROHO</name>
<dbReference type="Proteomes" id="UP000034681">
    <property type="component" value="Unassembled WGS sequence"/>
</dbReference>
<keyword evidence="1" id="KW-0472">Membrane</keyword>
<keyword evidence="1" id="KW-1133">Transmembrane helix</keyword>
<comment type="caution">
    <text evidence="2">The sequence shown here is derived from an EMBL/GenBank/DDBJ whole genome shotgun (WGS) entry which is preliminary data.</text>
</comment>
<protein>
    <submittedName>
        <fullName evidence="2">Uncharacterized protein</fullName>
    </submittedName>
</protein>